<proteinExistence type="predicted"/>
<organism evidence="1 2">
    <name type="scientific">Eumeta variegata</name>
    <name type="common">Bagworm moth</name>
    <name type="synonym">Eumeta japonica</name>
    <dbReference type="NCBI Taxonomy" id="151549"/>
    <lineage>
        <taxon>Eukaryota</taxon>
        <taxon>Metazoa</taxon>
        <taxon>Ecdysozoa</taxon>
        <taxon>Arthropoda</taxon>
        <taxon>Hexapoda</taxon>
        <taxon>Insecta</taxon>
        <taxon>Pterygota</taxon>
        <taxon>Neoptera</taxon>
        <taxon>Endopterygota</taxon>
        <taxon>Lepidoptera</taxon>
        <taxon>Glossata</taxon>
        <taxon>Ditrysia</taxon>
        <taxon>Tineoidea</taxon>
        <taxon>Psychidae</taxon>
        <taxon>Oiketicinae</taxon>
        <taxon>Eumeta</taxon>
    </lineage>
</organism>
<evidence type="ECO:0000313" key="1">
    <source>
        <dbReference type="EMBL" id="GBP05825.1"/>
    </source>
</evidence>
<dbReference type="EMBL" id="BGZK01003952">
    <property type="protein sequence ID" value="GBP05825.1"/>
    <property type="molecule type" value="Genomic_DNA"/>
</dbReference>
<sequence length="193" mass="20919">MAAAYGYLAPHISCQCVDGFLSRNRIFDGGGIGGGGGMMERRNQNSYSLNEILQRKLLVRIQTRYPPVRGEVLQRDASVALPESTREPMVRSLRNVTFKLLDYRTKSTASKRRSCASDVSPARMNVAARGAPSEGVQAVYLKLDLPGVLLNFLENTTPRAEPPARAGLAPAARVVSFRLSKFAGIGKGLVALL</sequence>
<dbReference type="Proteomes" id="UP000299102">
    <property type="component" value="Unassembled WGS sequence"/>
</dbReference>
<name>A0A4C1SV57_EUMVA</name>
<keyword evidence="2" id="KW-1185">Reference proteome</keyword>
<dbReference type="AlphaFoldDB" id="A0A4C1SV57"/>
<protein>
    <submittedName>
        <fullName evidence="1">Uncharacterized protein</fullName>
    </submittedName>
</protein>
<evidence type="ECO:0000313" key="2">
    <source>
        <dbReference type="Proteomes" id="UP000299102"/>
    </source>
</evidence>
<reference evidence="1 2" key="1">
    <citation type="journal article" date="2019" name="Commun. Biol.">
        <title>The bagworm genome reveals a unique fibroin gene that provides high tensile strength.</title>
        <authorList>
            <person name="Kono N."/>
            <person name="Nakamura H."/>
            <person name="Ohtoshi R."/>
            <person name="Tomita M."/>
            <person name="Numata K."/>
            <person name="Arakawa K."/>
        </authorList>
    </citation>
    <scope>NUCLEOTIDE SEQUENCE [LARGE SCALE GENOMIC DNA]</scope>
</reference>
<comment type="caution">
    <text evidence="1">The sequence shown here is derived from an EMBL/GenBank/DDBJ whole genome shotgun (WGS) entry which is preliminary data.</text>
</comment>
<accession>A0A4C1SV57</accession>
<gene>
    <name evidence="1" type="ORF">EVAR_94464_1</name>
</gene>